<dbReference type="PROSITE" id="PS50112">
    <property type="entry name" value="PAS"/>
    <property type="match status" value="1"/>
</dbReference>
<proteinExistence type="predicted"/>
<feature type="domain" description="GGDEF" evidence="5">
    <location>
        <begin position="310"/>
        <end position="444"/>
    </location>
</feature>
<sequence length="725" mass="81953">MSINEQKILVVDDDPIVLKSLKDLLSIRGFNPTTAIGGQEAICQLDQNEYDLVLLDLHMPYVNGHEVMAHINKKQIDTSVIIVSGETSFEAAKDACTQGAYDFLRKPYATDELIITINNALKEKRLAKQNVFMQQQLSESERLHRYIVNTSPDIIYILDDEGNFTFINERIESLLGYSKEEIVGKHYSFLVHHDDMEQAKYVFNERRIGNRAAKNIELRLKCKNDGSARHFANRTLPIELSAMGMYSGKGERNGDYTGTYGVARDVTERKIAEETINFQAYHDLLTKLPNRALLRDRLSLAISQAKRDDESLAVMFLDLDRFKNINDSLGHMIGDELLQQVSHRLKECIREGDTLARFGGDEFTLMLPKLHNEREDASKLAKKITSTLKQPFTVDGHELYVSASIGIAMYPQDGTNIESLIKHADVAMYHVKGQGKNGYQFYSNEMNIPYIEKLSLDTGIHKALDNNEFNLVYQPQISLRTGEIVGVEALLRWDHPEHGSVSPAEFIPFAEESGLIVDIGIWVLKTACAELNQWRLAGLPEIRMSINISARQLMEEYIVSDILTVLKDYDIPGQCLELEITENAIMDDMDSVIRKLKELSHEGITIAIDDFGTGYSSLSYLHKLPIQTLKIDRTFLKESRINKGDNTIINTIVAMAKGLDLNVIAEGVETQTQLDYLREIECSEAQGFLFGKPLPSDVISQLLIQEPYATPDNQSRPAKGSHWHH</sequence>
<dbReference type="CDD" id="cd00130">
    <property type="entry name" value="PAS"/>
    <property type="match status" value="1"/>
</dbReference>
<dbReference type="Gene3D" id="3.20.20.450">
    <property type="entry name" value="EAL domain"/>
    <property type="match status" value="1"/>
</dbReference>
<dbReference type="CDD" id="cd01948">
    <property type="entry name" value="EAL"/>
    <property type="match status" value="1"/>
</dbReference>
<dbReference type="PANTHER" id="PTHR44757:SF2">
    <property type="entry name" value="BIOFILM ARCHITECTURE MAINTENANCE PROTEIN MBAA"/>
    <property type="match status" value="1"/>
</dbReference>
<evidence type="ECO:0000259" key="2">
    <source>
        <dbReference type="PROSITE" id="PS50112"/>
    </source>
</evidence>
<organism evidence="6">
    <name type="scientific">hydrothermal vent metagenome</name>
    <dbReference type="NCBI Taxonomy" id="652676"/>
    <lineage>
        <taxon>unclassified sequences</taxon>
        <taxon>metagenomes</taxon>
        <taxon>ecological metagenomes</taxon>
    </lineage>
</organism>
<dbReference type="InterPro" id="IPR001633">
    <property type="entry name" value="EAL_dom"/>
</dbReference>
<dbReference type="InterPro" id="IPR000014">
    <property type="entry name" value="PAS"/>
</dbReference>
<dbReference type="Gene3D" id="3.30.70.270">
    <property type="match status" value="1"/>
</dbReference>
<dbReference type="AlphaFoldDB" id="A0A3B0WHA8"/>
<dbReference type="InterPro" id="IPR043128">
    <property type="entry name" value="Rev_trsase/Diguanyl_cyclase"/>
</dbReference>
<dbReference type="InterPro" id="IPR013767">
    <property type="entry name" value="PAS_fold"/>
</dbReference>
<feature type="domain" description="Response regulatory" evidence="1">
    <location>
        <begin position="7"/>
        <end position="121"/>
    </location>
</feature>
<dbReference type="SMART" id="SM00091">
    <property type="entry name" value="PAS"/>
    <property type="match status" value="1"/>
</dbReference>
<dbReference type="SUPFAM" id="SSF55785">
    <property type="entry name" value="PYP-like sensor domain (PAS domain)"/>
    <property type="match status" value="1"/>
</dbReference>
<evidence type="ECO:0000259" key="5">
    <source>
        <dbReference type="PROSITE" id="PS50887"/>
    </source>
</evidence>
<dbReference type="Pfam" id="PF00563">
    <property type="entry name" value="EAL"/>
    <property type="match status" value="1"/>
</dbReference>
<feature type="domain" description="EAL" evidence="4">
    <location>
        <begin position="453"/>
        <end position="707"/>
    </location>
</feature>
<accession>A0A3B0WHA8</accession>
<dbReference type="InterPro" id="IPR029787">
    <property type="entry name" value="Nucleotide_cyclase"/>
</dbReference>
<dbReference type="Pfam" id="PF00989">
    <property type="entry name" value="PAS"/>
    <property type="match status" value="1"/>
</dbReference>
<dbReference type="NCBIfam" id="TIGR00229">
    <property type="entry name" value="sensory_box"/>
    <property type="match status" value="1"/>
</dbReference>
<evidence type="ECO:0000259" key="1">
    <source>
        <dbReference type="PROSITE" id="PS50110"/>
    </source>
</evidence>
<evidence type="ECO:0000259" key="4">
    <source>
        <dbReference type="PROSITE" id="PS50883"/>
    </source>
</evidence>
<dbReference type="GO" id="GO:0000160">
    <property type="term" value="P:phosphorelay signal transduction system"/>
    <property type="evidence" value="ECO:0007669"/>
    <property type="project" value="InterPro"/>
</dbReference>
<dbReference type="SMART" id="SM00267">
    <property type="entry name" value="GGDEF"/>
    <property type="match status" value="1"/>
</dbReference>
<dbReference type="PROSITE" id="PS50887">
    <property type="entry name" value="GGDEF"/>
    <property type="match status" value="1"/>
</dbReference>
<dbReference type="InterPro" id="IPR035965">
    <property type="entry name" value="PAS-like_dom_sf"/>
</dbReference>
<dbReference type="GO" id="GO:0006355">
    <property type="term" value="P:regulation of DNA-templated transcription"/>
    <property type="evidence" value="ECO:0007669"/>
    <property type="project" value="InterPro"/>
</dbReference>
<gene>
    <name evidence="6" type="ORF">MNBD_GAMMA05-1294</name>
</gene>
<dbReference type="SMART" id="SM00052">
    <property type="entry name" value="EAL"/>
    <property type="match status" value="1"/>
</dbReference>
<dbReference type="FunFam" id="3.20.20.450:FF:000001">
    <property type="entry name" value="Cyclic di-GMP phosphodiesterase yahA"/>
    <property type="match status" value="1"/>
</dbReference>
<dbReference type="Gene3D" id="3.30.450.20">
    <property type="entry name" value="PAS domain"/>
    <property type="match status" value="1"/>
</dbReference>
<reference evidence="6" key="1">
    <citation type="submission" date="2018-06" db="EMBL/GenBank/DDBJ databases">
        <authorList>
            <person name="Zhirakovskaya E."/>
        </authorList>
    </citation>
    <scope>NUCLEOTIDE SEQUENCE</scope>
</reference>
<dbReference type="SMART" id="SM00448">
    <property type="entry name" value="REC"/>
    <property type="match status" value="1"/>
</dbReference>
<dbReference type="FunFam" id="3.30.70.270:FF:000001">
    <property type="entry name" value="Diguanylate cyclase domain protein"/>
    <property type="match status" value="1"/>
</dbReference>
<dbReference type="PROSITE" id="PS50110">
    <property type="entry name" value="RESPONSE_REGULATORY"/>
    <property type="match status" value="1"/>
</dbReference>
<dbReference type="InterPro" id="IPR000160">
    <property type="entry name" value="GGDEF_dom"/>
</dbReference>
<dbReference type="InterPro" id="IPR035919">
    <property type="entry name" value="EAL_sf"/>
</dbReference>
<dbReference type="InterPro" id="IPR052155">
    <property type="entry name" value="Biofilm_reg_signaling"/>
</dbReference>
<dbReference type="InterPro" id="IPR011006">
    <property type="entry name" value="CheY-like_superfamily"/>
</dbReference>
<evidence type="ECO:0000313" key="6">
    <source>
        <dbReference type="EMBL" id="VAW54701.1"/>
    </source>
</evidence>
<dbReference type="SUPFAM" id="SSF55073">
    <property type="entry name" value="Nucleotide cyclase"/>
    <property type="match status" value="1"/>
</dbReference>
<name>A0A3B0WHA8_9ZZZZ</name>
<dbReference type="EMBL" id="UOFE01000043">
    <property type="protein sequence ID" value="VAW54701.1"/>
    <property type="molecule type" value="Genomic_DNA"/>
</dbReference>
<dbReference type="SUPFAM" id="SSF141868">
    <property type="entry name" value="EAL domain-like"/>
    <property type="match status" value="1"/>
</dbReference>
<dbReference type="NCBIfam" id="TIGR00254">
    <property type="entry name" value="GGDEF"/>
    <property type="match status" value="1"/>
</dbReference>
<feature type="domain" description="PAS" evidence="2">
    <location>
        <begin position="140"/>
        <end position="197"/>
    </location>
</feature>
<dbReference type="InterPro" id="IPR000700">
    <property type="entry name" value="PAS-assoc_C"/>
</dbReference>
<dbReference type="InterPro" id="IPR001789">
    <property type="entry name" value="Sig_transdc_resp-reg_receiver"/>
</dbReference>
<evidence type="ECO:0000259" key="3">
    <source>
        <dbReference type="PROSITE" id="PS50113"/>
    </source>
</evidence>
<dbReference type="CDD" id="cd01949">
    <property type="entry name" value="GGDEF"/>
    <property type="match status" value="1"/>
</dbReference>
<dbReference type="PROSITE" id="PS50883">
    <property type="entry name" value="EAL"/>
    <property type="match status" value="1"/>
</dbReference>
<dbReference type="Pfam" id="PF00990">
    <property type="entry name" value="GGDEF"/>
    <property type="match status" value="1"/>
</dbReference>
<feature type="domain" description="PAC" evidence="3">
    <location>
        <begin position="214"/>
        <end position="278"/>
    </location>
</feature>
<dbReference type="SUPFAM" id="SSF52172">
    <property type="entry name" value="CheY-like"/>
    <property type="match status" value="1"/>
</dbReference>
<dbReference type="PROSITE" id="PS50113">
    <property type="entry name" value="PAC"/>
    <property type="match status" value="1"/>
</dbReference>
<dbReference type="Gene3D" id="3.40.50.2300">
    <property type="match status" value="1"/>
</dbReference>
<protein>
    <submittedName>
        <fullName evidence="6">Sensory box/GGDEF family protein</fullName>
    </submittedName>
</protein>
<dbReference type="PANTHER" id="PTHR44757">
    <property type="entry name" value="DIGUANYLATE CYCLASE DGCP"/>
    <property type="match status" value="1"/>
</dbReference>
<dbReference type="Pfam" id="PF00072">
    <property type="entry name" value="Response_reg"/>
    <property type="match status" value="1"/>
</dbReference>